<reference evidence="10" key="1">
    <citation type="submission" date="2018-05" db="EMBL/GenBank/DDBJ databases">
        <authorList>
            <person name="Li X."/>
        </authorList>
    </citation>
    <scope>NUCLEOTIDE SEQUENCE [LARGE SCALE GENOMIC DNA]</scope>
    <source>
        <strain evidence="10">HKS-05</strain>
    </source>
</reference>
<organism evidence="9 10">
    <name type="scientific">Phenylobacterium hankyongense</name>
    <dbReference type="NCBI Taxonomy" id="1813876"/>
    <lineage>
        <taxon>Bacteria</taxon>
        <taxon>Pseudomonadati</taxon>
        <taxon>Pseudomonadota</taxon>
        <taxon>Alphaproteobacteria</taxon>
        <taxon>Caulobacterales</taxon>
        <taxon>Caulobacteraceae</taxon>
        <taxon>Phenylobacterium</taxon>
    </lineage>
</organism>
<protein>
    <recommendedName>
        <fullName evidence="8">GtrA/DPMS transmembrane domain-containing protein</fullName>
    </recommendedName>
</protein>
<evidence type="ECO:0000259" key="8">
    <source>
        <dbReference type="Pfam" id="PF04138"/>
    </source>
</evidence>
<dbReference type="GO" id="GO:0000271">
    <property type="term" value="P:polysaccharide biosynthetic process"/>
    <property type="evidence" value="ECO:0007669"/>
    <property type="project" value="InterPro"/>
</dbReference>
<evidence type="ECO:0000256" key="5">
    <source>
        <dbReference type="ARBA" id="ARBA00023136"/>
    </source>
</evidence>
<dbReference type="AlphaFoldDB" id="A0A328B9Y2"/>
<comment type="subcellular location">
    <subcellularLocation>
        <location evidence="1">Membrane</location>
        <topology evidence="1">Multi-pass membrane protein</topology>
    </subcellularLocation>
</comment>
<keyword evidence="10" id="KW-1185">Reference proteome</keyword>
<evidence type="ECO:0000256" key="4">
    <source>
        <dbReference type="ARBA" id="ARBA00022989"/>
    </source>
</evidence>
<dbReference type="GO" id="GO:0005886">
    <property type="term" value="C:plasma membrane"/>
    <property type="evidence" value="ECO:0007669"/>
    <property type="project" value="TreeGrafter"/>
</dbReference>
<feature type="region of interest" description="Disordered" evidence="6">
    <location>
        <begin position="1"/>
        <end position="95"/>
    </location>
</feature>
<feature type="transmembrane region" description="Helical" evidence="7">
    <location>
        <begin position="151"/>
        <end position="174"/>
    </location>
</feature>
<feature type="domain" description="GtrA/DPMS transmembrane" evidence="8">
    <location>
        <begin position="126"/>
        <end position="211"/>
    </location>
</feature>
<feature type="transmembrane region" description="Helical" evidence="7">
    <location>
        <begin position="223"/>
        <end position="244"/>
    </location>
</feature>
<evidence type="ECO:0000256" key="2">
    <source>
        <dbReference type="ARBA" id="ARBA00009399"/>
    </source>
</evidence>
<gene>
    <name evidence="9" type="ORF">DJ021_14035</name>
</gene>
<keyword evidence="5 7" id="KW-0472">Membrane</keyword>
<dbReference type="OrthoDB" id="7060875at2"/>
<evidence type="ECO:0000256" key="7">
    <source>
        <dbReference type="SAM" id="Phobius"/>
    </source>
</evidence>
<feature type="compositionally biased region" description="Basic residues" evidence="6">
    <location>
        <begin position="82"/>
        <end position="95"/>
    </location>
</feature>
<keyword evidence="3 7" id="KW-0812">Transmembrane</keyword>
<sequence>MPWGLRPAESGTAGRGRLARGRLGLGPQAPQHFPSHRAGRRHRPRGRRRGPRGHAQGRRAQGGSPGPDPRLRLGGVGDPRLRPRGRGLRPHPRRAGVRARAQGLAAVTAASFRRLVGFYFNGVFAKFLLAGGLAAAANFAARLVLQPWTGFAAAVVLAYLVGFVTAFVLNRAFVFPASGKPLRHEVAWFLVFNLIAFPVVVGVAILLRDHLFGRFLAPGPAETVAHACAILTPVVFNFAAHRLVTFRAGEARR</sequence>
<dbReference type="Proteomes" id="UP000249842">
    <property type="component" value="Unassembled WGS sequence"/>
</dbReference>
<feature type="transmembrane region" description="Helical" evidence="7">
    <location>
        <begin position="123"/>
        <end position="145"/>
    </location>
</feature>
<name>A0A328B9Y2_9CAUL</name>
<evidence type="ECO:0000313" key="10">
    <source>
        <dbReference type="Proteomes" id="UP000249842"/>
    </source>
</evidence>
<dbReference type="EMBL" id="QFYP01000001">
    <property type="protein sequence ID" value="RAK61828.1"/>
    <property type="molecule type" value="Genomic_DNA"/>
</dbReference>
<proteinExistence type="inferred from homology"/>
<feature type="compositionally biased region" description="Basic residues" evidence="6">
    <location>
        <begin position="34"/>
        <end position="57"/>
    </location>
</feature>
<comment type="similarity">
    <text evidence="2">Belongs to the GtrA family.</text>
</comment>
<evidence type="ECO:0000256" key="1">
    <source>
        <dbReference type="ARBA" id="ARBA00004141"/>
    </source>
</evidence>
<dbReference type="PANTHER" id="PTHR38459">
    <property type="entry name" value="PROPHAGE BACTOPRENOL-LINKED GLUCOSE TRANSLOCASE HOMOLOG"/>
    <property type="match status" value="1"/>
</dbReference>
<dbReference type="InterPro" id="IPR051401">
    <property type="entry name" value="GtrA_CellWall_Glycosyl"/>
</dbReference>
<evidence type="ECO:0000256" key="6">
    <source>
        <dbReference type="SAM" id="MobiDB-lite"/>
    </source>
</evidence>
<comment type="caution">
    <text evidence="9">The sequence shown here is derived from an EMBL/GenBank/DDBJ whole genome shotgun (WGS) entry which is preliminary data.</text>
</comment>
<accession>A0A328B9Y2</accession>
<dbReference type="Pfam" id="PF04138">
    <property type="entry name" value="GtrA_DPMS_TM"/>
    <property type="match status" value="1"/>
</dbReference>
<keyword evidence="4 7" id="KW-1133">Transmembrane helix</keyword>
<feature type="transmembrane region" description="Helical" evidence="7">
    <location>
        <begin position="186"/>
        <end position="207"/>
    </location>
</feature>
<dbReference type="PANTHER" id="PTHR38459:SF1">
    <property type="entry name" value="PROPHAGE BACTOPRENOL-LINKED GLUCOSE TRANSLOCASE HOMOLOG"/>
    <property type="match status" value="1"/>
</dbReference>
<evidence type="ECO:0000256" key="3">
    <source>
        <dbReference type="ARBA" id="ARBA00022692"/>
    </source>
</evidence>
<evidence type="ECO:0000313" key="9">
    <source>
        <dbReference type="EMBL" id="RAK61828.1"/>
    </source>
</evidence>
<dbReference type="InterPro" id="IPR007267">
    <property type="entry name" value="GtrA_DPMS_TM"/>
</dbReference>